<dbReference type="AlphaFoldDB" id="A0A2U1L544"/>
<evidence type="ECO:0000256" key="1">
    <source>
        <dbReference type="SAM" id="MobiDB-lite"/>
    </source>
</evidence>
<reference evidence="2 3" key="1">
    <citation type="journal article" date="2018" name="Mol. Plant">
        <title>The genome of Artemisia annua provides insight into the evolution of Asteraceae family and artemisinin biosynthesis.</title>
        <authorList>
            <person name="Shen Q."/>
            <person name="Zhang L."/>
            <person name="Liao Z."/>
            <person name="Wang S."/>
            <person name="Yan T."/>
            <person name="Shi P."/>
            <person name="Liu M."/>
            <person name="Fu X."/>
            <person name="Pan Q."/>
            <person name="Wang Y."/>
            <person name="Lv Z."/>
            <person name="Lu X."/>
            <person name="Zhang F."/>
            <person name="Jiang W."/>
            <person name="Ma Y."/>
            <person name="Chen M."/>
            <person name="Hao X."/>
            <person name="Li L."/>
            <person name="Tang Y."/>
            <person name="Lv G."/>
            <person name="Zhou Y."/>
            <person name="Sun X."/>
            <person name="Brodelius P.E."/>
            <person name="Rose J.K.C."/>
            <person name="Tang K."/>
        </authorList>
    </citation>
    <scope>NUCLEOTIDE SEQUENCE [LARGE SCALE GENOMIC DNA]</scope>
    <source>
        <strain evidence="3">cv. Huhao1</strain>
        <tissue evidence="2">Leaf</tissue>
    </source>
</reference>
<proteinExistence type="predicted"/>
<dbReference type="EMBL" id="PKPP01011447">
    <property type="protein sequence ID" value="PWA44123.1"/>
    <property type="molecule type" value="Genomic_DNA"/>
</dbReference>
<evidence type="ECO:0000313" key="3">
    <source>
        <dbReference type="Proteomes" id="UP000245207"/>
    </source>
</evidence>
<feature type="compositionally biased region" description="Polar residues" evidence="1">
    <location>
        <begin position="215"/>
        <end position="236"/>
    </location>
</feature>
<dbReference type="OrthoDB" id="1733844at2759"/>
<evidence type="ECO:0000313" key="2">
    <source>
        <dbReference type="EMBL" id="PWA44123.1"/>
    </source>
</evidence>
<dbReference type="PANTHER" id="PTHR48258">
    <property type="entry name" value="DUF4218 DOMAIN-CONTAINING PROTEIN-RELATED"/>
    <property type="match status" value="1"/>
</dbReference>
<accession>A0A2U1L544</accession>
<dbReference type="InterPro" id="IPR004252">
    <property type="entry name" value="Probable_transposase_24"/>
</dbReference>
<keyword evidence="3" id="KW-1185">Reference proteome</keyword>
<evidence type="ECO:0008006" key="4">
    <source>
        <dbReference type="Google" id="ProtNLM"/>
    </source>
</evidence>
<feature type="compositionally biased region" description="Polar residues" evidence="1">
    <location>
        <begin position="475"/>
        <end position="484"/>
    </location>
</feature>
<sequence length="516" mass="57807">MCRPPSTISTPINQLLQGSISVFKCSGRLSGQSKKRRLGDQEYDAARTYVLLNCAQIEQYVKIFVEEIKAIEPNLTDVQVDTRLEREFVNWFNDYARDSGNVDSQIIKDVASGPLRSVVTYPVYFVNGYKFHTSEHGSGRLTYNSGICLKGSNYSDESTDYYGILVEIVQLEYPALPIKRVILFKCDWFDPTPNVGMKVHKGLGAGESGPHASEGQANDIPNNSTINDGTNQTTPENIIENLDNPSNGRKQVQVVNGLFDKSSACSREITKIFKEKTDDTGYTWTKVSQPTKDFYFGEFKTSVRVAWDAKASVRYTDFFRDIRAKMAKPVFMSDNAWTNFTSYWGTSKYKEIQEKNTQNRLKGEGSSTHTGGSISFREHATNLESIYKRPPMGFELFLHTHTSGNDKKTFINKKSKKINDSVLRLRQEREENPASAESEVDETALYIAAAGGAKRRNLYGAGSKRVDYIKDTDSGNKATASENSGGDARQGPNTSHSRAGEREEDDHDSRMITSLE</sequence>
<feature type="region of interest" description="Disordered" evidence="1">
    <location>
        <begin position="467"/>
        <end position="516"/>
    </location>
</feature>
<dbReference type="Proteomes" id="UP000245207">
    <property type="component" value="Unassembled WGS sequence"/>
</dbReference>
<comment type="caution">
    <text evidence="2">The sequence shown here is derived from an EMBL/GenBank/DDBJ whole genome shotgun (WGS) entry which is preliminary data.</text>
</comment>
<dbReference type="PANTHER" id="PTHR48258:SF4">
    <property type="entry name" value="DUF4216 DOMAIN-CONTAINING PROTEIN"/>
    <property type="match status" value="1"/>
</dbReference>
<protein>
    <recommendedName>
        <fullName evidence="4">DUF4216 domain-containing protein</fullName>
    </recommendedName>
</protein>
<name>A0A2U1L544_ARTAN</name>
<gene>
    <name evidence="2" type="ORF">CTI12_AA498050</name>
</gene>
<dbReference type="Pfam" id="PF03004">
    <property type="entry name" value="Transposase_24"/>
    <property type="match status" value="1"/>
</dbReference>
<organism evidence="2 3">
    <name type="scientific">Artemisia annua</name>
    <name type="common">Sweet wormwood</name>
    <dbReference type="NCBI Taxonomy" id="35608"/>
    <lineage>
        <taxon>Eukaryota</taxon>
        <taxon>Viridiplantae</taxon>
        <taxon>Streptophyta</taxon>
        <taxon>Embryophyta</taxon>
        <taxon>Tracheophyta</taxon>
        <taxon>Spermatophyta</taxon>
        <taxon>Magnoliopsida</taxon>
        <taxon>eudicotyledons</taxon>
        <taxon>Gunneridae</taxon>
        <taxon>Pentapetalae</taxon>
        <taxon>asterids</taxon>
        <taxon>campanulids</taxon>
        <taxon>Asterales</taxon>
        <taxon>Asteraceae</taxon>
        <taxon>Asteroideae</taxon>
        <taxon>Anthemideae</taxon>
        <taxon>Artemisiinae</taxon>
        <taxon>Artemisia</taxon>
    </lineage>
</organism>
<feature type="region of interest" description="Disordered" evidence="1">
    <location>
        <begin position="200"/>
        <end position="246"/>
    </location>
</feature>